<evidence type="ECO:0000313" key="3">
    <source>
        <dbReference type="Proteomes" id="UP000262325"/>
    </source>
</evidence>
<accession>A0A3D5QDU2</accession>
<organism evidence="2 3">
    <name type="scientific">Flexistipes sinusarabici</name>
    <dbReference type="NCBI Taxonomy" id="2352"/>
    <lineage>
        <taxon>Bacteria</taxon>
        <taxon>Pseudomonadati</taxon>
        <taxon>Deferribacterota</taxon>
        <taxon>Deferribacteres</taxon>
        <taxon>Deferribacterales</taxon>
        <taxon>Flexistipitaceae</taxon>
        <taxon>Flexistipes</taxon>
    </lineage>
</organism>
<protein>
    <recommendedName>
        <fullName evidence="1">YlxR domain-containing protein</fullName>
    </recommendedName>
</protein>
<comment type="caution">
    <text evidence="2">The sequence shown here is derived from an EMBL/GenBank/DDBJ whole genome shotgun (WGS) entry which is preliminary data.</text>
</comment>
<dbReference type="AlphaFoldDB" id="A0A3D5QDU2"/>
<dbReference type="InterPro" id="IPR029064">
    <property type="entry name" value="Ribosomal_eL30-like_sf"/>
</dbReference>
<dbReference type="Gene3D" id="3.30.1230.10">
    <property type="entry name" value="YlxR-like"/>
    <property type="match status" value="1"/>
</dbReference>
<name>A0A3D5QDU2_FLESI</name>
<dbReference type="Gene3D" id="3.30.1330.30">
    <property type="match status" value="1"/>
</dbReference>
<dbReference type="PANTHER" id="PTHR34215">
    <property type="entry name" value="BLL0784 PROTEIN"/>
    <property type="match status" value="1"/>
</dbReference>
<dbReference type="RefSeq" id="WP_273264687.1">
    <property type="nucleotide sequence ID" value="NZ_JAAZVV010000004.1"/>
</dbReference>
<dbReference type="PANTHER" id="PTHR34215:SF1">
    <property type="entry name" value="YLXR DOMAIN-CONTAINING PROTEIN"/>
    <property type="match status" value="1"/>
</dbReference>
<dbReference type="SUPFAM" id="SSF64376">
    <property type="entry name" value="YlxR-like"/>
    <property type="match status" value="1"/>
</dbReference>
<dbReference type="Proteomes" id="UP000262325">
    <property type="component" value="Unassembled WGS sequence"/>
</dbReference>
<dbReference type="InterPro" id="IPR035931">
    <property type="entry name" value="YlxR-like_sf"/>
</dbReference>
<dbReference type="InterPro" id="IPR007393">
    <property type="entry name" value="YlxR_dom"/>
</dbReference>
<dbReference type="EMBL" id="DPPF01000215">
    <property type="protein sequence ID" value="HCW94025.1"/>
    <property type="molecule type" value="Genomic_DNA"/>
</dbReference>
<feature type="domain" description="YlxR" evidence="1">
    <location>
        <begin position="5"/>
        <end position="69"/>
    </location>
</feature>
<gene>
    <name evidence="2" type="ORF">DHM44_10140</name>
</gene>
<dbReference type="SUPFAM" id="SSF55315">
    <property type="entry name" value="L30e-like"/>
    <property type="match status" value="1"/>
</dbReference>
<evidence type="ECO:0000259" key="1">
    <source>
        <dbReference type="Pfam" id="PF04296"/>
    </source>
</evidence>
<dbReference type="Pfam" id="PF04296">
    <property type="entry name" value="YlxR"/>
    <property type="match status" value="1"/>
</dbReference>
<sequence length="191" mass="21313">MKENRCAACGLIKLNRELLKFVSLPTGEFALDFKQTMPLKGVYVCAEKKCIKEAADKKLFNKAFGFDVDTGASGAVLKHVEDVYERYVYSLLRNGRGGGKVVSSAMLKDVNVISRAKYSLISGDVGDDNKSKILHLCGKYNIEYCFFKTKNDYYKNVEGKYRAAYFVLENSLAGKIKNTVDTLRQINNGSA</sequence>
<reference evidence="2 3" key="1">
    <citation type="journal article" date="2018" name="Nat. Biotechnol.">
        <title>A standardized bacterial taxonomy based on genome phylogeny substantially revises the tree of life.</title>
        <authorList>
            <person name="Parks D.H."/>
            <person name="Chuvochina M."/>
            <person name="Waite D.W."/>
            <person name="Rinke C."/>
            <person name="Skarshewski A."/>
            <person name="Chaumeil P.A."/>
            <person name="Hugenholtz P."/>
        </authorList>
    </citation>
    <scope>NUCLEOTIDE SEQUENCE [LARGE SCALE GENOMIC DNA]</scope>
    <source>
        <strain evidence="2">UBA8672</strain>
    </source>
</reference>
<proteinExistence type="predicted"/>
<dbReference type="InterPro" id="IPR037465">
    <property type="entry name" value="YlxR"/>
</dbReference>
<evidence type="ECO:0000313" key="2">
    <source>
        <dbReference type="EMBL" id="HCW94025.1"/>
    </source>
</evidence>